<reference evidence="1 2" key="1">
    <citation type="submission" date="2018-06" db="EMBL/GenBank/DDBJ databases">
        <title>Echinicola strongylocentroti sp. nov., isolated from a sea urchin Strongylocentrotus intermedius.</title>
        <authorList>
            <person name="Bae S.S."/>
        </authorList>
    </citation>
    <scope>NUCLEOTIDE SEQUENCE [LARGE SCALE GENOMIC DNA]</scope>
    <source>
        <strain evidence="1 2">MEBiC08714</strain>
    </source>
</reference>
<dbReference type="EMBL" id="CP030041">
    <property type="protein sequence ID" value="AWW31760.1"/>
    <property type="molecule type" value="Genomic_DNA"/>
</dbReference>
<evidence type="ECO:0000313" key="1">
    <source>
        <dbReference type="EMBL" id="AWW31760.1"/>
    </source>
</evidence>
<keyword evidence="2" id="KW-1185">Reference proteome</keyword>
<name>A0A2Z4IM20_9BACT</name>
<organism evidence="1 2">
    <name type="scientific">Echinicola strongylocentroti</name>
    <dbReference type="NCBI Taxonomy" id="1795355"/>
    <lineage>
        <taxon>Bacteria</taxon>
        <taxon>Pseudomonadati</taxon>
        <taxon>Bacteroidota</taxon>
        <taxon>Cytophagia</taxon>
        <taxon>Cytophagales</taxon>
        <taxon>Cyclobacteriaceae</taxon>
        <taxon>Echinicola</taxon>
    </lineage>
</organism>
<proteinExistence type="predicted"/>
<dbReference type="OrthoDB" id="826198at2"/>
<protein>
    <submittedName>
        <fullName evidence="1">Uncharacterized protein</fullName>
    </submittedName>
</protein>
<dbReference type="KEGG" id="est:DN752_17395"/>
<gene>
    <name evidence="1" type="ORF">DN752_17395</name>
</gene>
<evidence type="ECO:0000313" key="2">
    <source>
        <dbReference type="Proteomes" id="UP000248688"/>
    </source>
</evidence>
<dbReference type="Proteomes" id="UP000248688">
    <property type="component" value="Chromosome"/>
</dbReference>
<dbReference type="RefSeq" id="WP_112785134.1">
    <property type="nucleotide sequence ID" value="NZ_CP030041.1"/>
</dbReference>
<accession>A0A2Z4IM20</accession>
<dbReference type="PROSITE" id="PS51257">
    <property type="entry name" value="PROKAR_LIPOPROTEIN"/>
    <property type="match status" value="1"/>
</dbReference>
<sequence length="167" mass="19414">MKLFNAYIFAIPVTFLWILSSCQTKTENSNKIIRFPQDVGVIEISDSSRFDEDWFDMENKVVIYIKNANDHSSLDLDWNTAIQKYPEVAFLFYIAESDSIKLIKHLKANQFSHPILYDPLQKFASLNLDPKEKLTFISMLVDNNEVVALSNPSFDDFLDQIEEIIHE</sequence>
<dbReference type="AlphaFoldDB" id="A0A2Z4IM20"/>